<protein>
    <submittedName>
        <fullName evidence="1">Uncharacterized protein</fullName>
    </submittedName>
</protein>
<accession>A0A2C9WKM1</accession>
<dbReference type="EMBL" id="CM004387">
    <property type="protein sequence ID" value="OAY60762.1"/>
    <property type="molecule type" value="Genomic_DNA"/>
</dbReference>
<reference evidence="1" key="1">
    <citation type="submission" date="2016-02" db="EMBL/GenBank/DDBJ databases">
        <title>WGS assembly of Manihot esculenta.</title>
        <authorList>
            <person name="Bredeson J.V."/>
            <person name="Prochnik S.E."/>
            <person name="Lyons J.B."/>
            <person name="Schmutz J."/>
            <person name="Grimwood J."/>
            <person name="Vrebalov J."/>
            <person name="Bart R.S."/>
            <person name="Amuge T."/>
            <person name="Ferguson M.E."/>
            <person name="Green R."/>
            <person name="Putnam N."/>
            <person name="Stites J."/>
            <person name="Rounsley S."/>
            <person name="Rokhsar D.S."/>
        </authorList>
    </citation>
    <scope>NUCLEOTIDE SEQUENCE [LARGE SCALE GENOMIC DNA]</scope>
    <source>
        <tissue evidence="1">Leaf</tissue>
    </source>
</reference>
<organism evidence="1">
    <name type="scientific">Manihot esculenta</name>
    <name type="common">Cassava</name>
    <name type="synonym">Jatropha manihot</name>
    <dbReference type="NCBI Taxonomy" id="3983"/>
    <lineage>
        <taxon>Eukaryota</taxon>
        <taxon>Viridiplantae</taxon>
        <taxon>Streptophyta</taxon>
        <taxon>Embryophyta</taxon>
        <taxon>Tracheophyta</taxon>
        <taxon>Spermatophyta</taxon>
        <taxon>Magnoliopsida</taxon>
        <taxon>eudicotyledons</taxon>
        <taxon>Gunneridae</taxon>
        <taxon>Pentapetalae</taxon>
        <taxon>rosids</taxon>
        <taxon>fabids</taxon>
        <taxon>Malpighiales</taxon>
        <taxon>Euphorbiaceae</taxon>
        <taxon>Crotonoideae</taxon>
        <taxon>Manihoteae</taxon>
        <taxon>Manihot</taxon>
    </lineage>
</organism>
<dbReference type="AlphaFoldDB" id="A0A2C9WKM1"/>
<gene>
    <name evidence="1" type="ORF">MANES_01G136600</name>
</gene>
<name>A0A2C9WKM1_MANES</name>
<proteinExistence type="predicted"/>
<evidence type="ECO:0000313" key="1">
    <source>
        <dbReference type="EMBL" id="OAY60762.1"/>
    </source>
</evidence>
<sequence>MDLPPNNCSIFVQDCCNLRNCRLKITKKRRKKKPFSLYR</sequence>